<proteinExistence type="predicted"/>
<reference evidence="1 2" key="1">
    <citation type="submission" date="2019-05" db="EMBL/GenBank/DDBJ databases">
        <title>Another draft genome of Portunus trituberculatus and its Hox gene families provides insights of decapod evolution.</title>
        <authorList>
            <person name="Jeong J.-H."/>
            <person name="Song I."/>
            <person name="Kim S."/>
            <person name="Choi T."/>
            <person name="Kim D."/>
            <person name="Ryu S."/>
            <person name="Kim W."/>
        </authorList>
    </citation>
    <scope>NUCLEOTIDE SEQUENCE [LARGE SCALE GENOMIC DNA]</scope>
    <source>
        <tissue evidence="1">Muscle</tissue>
    </source>
</reference>
<accession>A0A5B7EAU5</accession>
<sequence length="116" mass="13304">MDDWMSEEEKGIYGLKEVLFCGTSYLKAHSLGNLCPEFEEAQPTLGQWIGFEPVRLETPRTPKHAWSHCTTSASQTLVKHVKKALYFRPRERSARTSSVVPVIQQARKFDVPLVLW</sequence>
<dbReference type="EMBL" id="VSRR010002418">
    <property type="protein sequence ID" value="MPC31350.1"/>
    <property type="molecule type" value="Genomic_DNA"/>
</dbReference>
<comment type="caution">
    <text evidence="1">The sequence shown here is derived from an EMBL/GenBank/DDBJ whole genome shotgun (WGS) entry which is preliminary data.</text>
</comment>
<organism evidence="1 2">
    <name type="scientific">Portunus trituberculatus</name>
    <name type="common">Swimming crab</name>
    <name type="synonym">Neptunus trituberculatus</name>
    <dbReference type="NCBI Taxonomy" id="210409"/>
    <lineage>
        <taxon>Eukaryota</taxon>
        <taxon>Metazoa</taxon>
        <taxon>Ecdysozoa</taxon>
        <taxon>Arthropoda</taxon>
        <taxon>Crustacea</taxon>
        <taxon>Multicrustacea</taxon>
        <taxon>Malacostraca</taxon>
        <taxon>Eumalacostraca</taxon>
        <taxon>Eucarida</taxon>
        <taxon>Decapoda</taxon>
        <taxon>Pleocyemata</taxon>
        <taxon>Brachyura</taxon>
        <taxon>Eubrachyura</taxon>
        <taxon>Portunoidea</taxon>
        <taxon>Portunidae</taxon>
        <taxon>Portuninae</taxon>
        <taxon>Portunus</taxon>
    </lineage>
</organism>
<evidence type="ECO:0000313" key="2">
    <source>
        <dbReference type="Proteomes" id="UP000324222"/>
    </source>
</evidence>
<keyword evidence="2" id="KW-1185">Reference proteome</keyword>
<gene>
    <name evidence="1" type="ORF">E2C01_024636</name>
</gene>
<protein>
    <submittedName>
        <fullName evidence="1">Uncharacterized protein</fullName>
    </submittedName>
</protein>
<dbReference type="Proteomes" id="UP000324222">
    <property type="component" value="Unassembled WGS sequence"/>
</dbReference>
<evidence type="ECO:0000313" key="1">
    <source>
        <dbReference type="EMBL" id="MPC31350.1"/>
    </source>
</evidence>
<name>A0A5B7EAU5_PORTR</name>
<dbReference type="AlphaFoldDB" id="A0A5B7EAU5"/>